<accession>A0A8S1M1K5</accession>
<protein>
    <submittedName>
        <fullName evidence="1">Uncharacterized protein</fullName>
    </submittedName>
</protein>
<sequence>MSIYFDGSQIGYQINPVPHNYSITVAEMYQYLQQYQLDSSMIYLTLDGQTILNPLDNSTIQFQPDSTVYIYPNSPTFSIFFEGNSILQQYLQNMPLLDMLSQLLQQGLIKGQNFKVDFYDQSSSPLYTNVDISQNLYNYTNFNQYVIINITPIQQESQKIDSNQKVASLKQNAGANELLQSLILLKNVSLLIDPNGQFVVYKFHFPTLVSGYLQKSQGKDQSNFTQFSSNNCDWIKKNDVEYCSFDEYGFAVRWQGGTISSVKIKQQ</sequence>
<dbReference type="EMBL" id="CAJJDM010000052">
    <property type="protein sequence ID" value="CAD8074260.1"/>
    <property type="molecule type" value="Genomic_DNA"/>
</dbReference>
<dbReference type="Proteomes" id="UP000688137">
    <property type="component" value="Unassembled WGS sequence"/>
</dbReference>
<dbReference type="OMA" id="IAPIEYQ"/>
<keyword evidence="2" id="KW-1185">Reference proteome</keyword>
<evidence type="ECO:0000313" key="1">
    <source>
        <dbReference type="EMBL" id="CAD8074260.1"/>
    </source>
</evidence>
<comment type="caution">
    <text evidence="1">The sequence shown here is derived from an EMBL/GenBank/DDBJ whole genome shotgun (WGS) entry which is preliminary data.</text>
</comment>
<gene>
    <name evidence="1" type="ORF">PPRIM_AZ9-3.1.T0520166</name>
</gene>
<organism evidence="1 2">
    <name type="scientific">Paramecium primaurelia</name>
    <dbReference type="NCBI Taxonomy" id="5886"/>
    <lineage>
        <taxon>Eukaryota</taxon>
        <taxon>Sar</taxon>
        <taxon>Alveolata</taxon>
        <taxon>Ciliophora</taxon>
        <taxon>Intramacronucleata</taxon>
        <taxon>Oligohymenophorea</taxon>
        <taxon>Peniculida</taxon>
        <taxon>Parameciidae</taxon>
        <taxon>Paramecium</taxon>
    </lineage>
</organism>
<reference evidence="1" key="1">
    <citation type="submission" date="2021-01" db="EMBL/GenBank/DDBJ databases">
        <authorList>
            <consortium name="Genoscope - CEA"/>
            <person name="William W."/>
        </authorList>
    </citation>
    <scope>NUCLEOTIDE SEQUENCE</scope>
</reference>
<name>A0A8S1M1K5_PARPR</name>
<proteinExistence type="predicted"/>
<dbReference type="AlphaFoldDB" id="A0A8S1M1K5"/>
<evidence type="ECO:0000313" key="2">
    <source>
        <dbReference type="Proteomes" id="UP000688137"/>
    </source>
</evidence>